<evidence type="ECO:0000259" key="2">
    <source>
        <dbReference type="Pfam" id="PF25967"/>
    </source>
</evidence>
<feature type="domain" description="CusB-like beta-barrel" evidence="1">
    <location>
        <begin position="171"/>
        <end position="248"/>
    </location>
</feature>
<evidence type="ECO:0000313" key="4">
    <source>
        <dbReference type="Proteomes" id="UP000886800"/>
    </source>
</evidence>
<gene>
    <name evidence="3" type="ORF">H9736_09255</name>
</gene>
<dbReference type="InterPro" id="IPR058792">
    <property type="entry name" value="Beta-barrel_RND_2"/>
</dbReference>
<evidence type="ECO:0000259" key="1">
    <source>
        <dbReference type="Pfam" id="PF25954"/>
    </source>
</evidence>
<dbReference type="Gene3D" id="2.40.50.100">
    <property type="match status" value="1"/>
</dbReference>
<protein>
    <submittedName>
        <fullName evidence="3">HlyD family efflux transporter periplasmic adaptor subunit</fullName>
    </submittedName>
</protein>
<comment type="caution">
    <text evidence="3">The sequence shown here is derived from an EMBL/GenBank/DDBJ whole genome shotgun (WGS) entry which is preliminary data.</text>
</comment>
<proteinExistence type="predicted"/>
<dbReference type="Proteomes" id="UP000886800">
    <property type="component" value="Unassembled WGS sequence"/>
</dbReference>
<sequence length="328" mass="34662">MAFKRVGALLVVCGLFGLTALAPGAVLRQYTQVEFLHPSFTLYEQRVKASGQIVAGNSWSLYLEQPVMASAVHVELGEQVRAGELLAELEQAAPAALQEQALPALRSTTGLPVEGSYLESLSGRNTAGSTPEQVTAPMDGIVSALNLEGPLPSSLAQPAVTISDPNSFEAVVQVRESEIAQIQVGNQAVLKGSGFSGRTYTGTVARISPVARRETLSGQEAMVDVYISIAGPDTYLKEGFTVQAEISAGEARPLLTVPYAAVGQDENNLEYVYLAKGSQAVRQEIVTGIELTHSVEVAQGLAPGDVVLTDASQITQDGERILLLREGE</sequence>
<reference evidence="3" key="1">
    <citation type="journal article" date="2021" name="PeerJ">
        <title>Extensive microbial diversity within the chicken gut microbiome revealed by metagenomics and culture.</title>
        <authorList>
            <person name="Gilroy R."/>
            <person name="Ravi A."/>
            <person name="Getino M."/>
            <person name="Pursley I."/>
            <person name="Horton D.L."/>
            <person name="Alikhan N.F."/>
            <person name="Baker D."/>
            <person name="Gharbi K."/>
            <person name="Hall N."/>
            <person name="Watson M."/>
            <person name="Adriaenssens E.M."/>
            <person name="Foster-Nyarko E."/>
            <person name="Jarju S."/>
            <person name="Secka A."/>
            <person name="Antonio M."/>
            <person name="Oren A."/>
            <person name="Chaudhuri R.R."/>
            <person name="La Ragione R."/>
            <person name="Hildebrand F."/>
            <person name="Pallen M.J."/>
        </authorList>
    </citation>
    <scope>NUCLEOTIDE SEQUENCE</scope>
    <source>
        <strain evidence="3">CHK188-5543</strain>
    </source>
</reference>
<dbReference type="Gene3D" id="2.40.30.170">
    <property type="match status" value="1"/>
</dbReference>
<dbReference type="Gene3D" id="2.40.420.20">
    <property type="match status" value="1"/>
</dbReference>
<dbReference type="PANTHER" id="PTHR30469">
    <property type="entry name" value="MULTIDRUG RESISTANCE PROTEIN MDTA"/>
    <property type="match status" value="1"/>
</dbReference>
<dbReference type="PANTHER" id="PTHR30469:SF33">
    <property type="entry name" value="SLR1207 PROTEIN"/>
    <property type="match status" value="1"/>
</dbReference>
<dbReference type="EMBL" id="DXES01000193">
    <property type="protein sequence ID" value="HIX66421.1"/>
    <property type="molecule type" value="Genomic_DNA"/>
</dbReference>
<evidence type="ECO:0000313" key="3">
    <source>
        <dbReference type="EMBL" id="HIX66421.1"/>
    </source>
</evidence>
<dbReference type="Pfam" id="PF25967">
    <property type="entry name" value="RND-MFP_C"/>
    <property type="match status" value="1"/>
</dbReference>
<dbReference type="InterPro" id="IPR058627">
    <property type="entry name" value="MdtA-like_C"/>
</dbReference>
<dbReference type="GO" id="GO:1990281">
    <property type="term" value="C:efflux pump complex"/>
    <property type="evidence" value="ECO:0007669"/>
    <property type="project" value="TreeGrafter"/>
</dbReference>
<organism evidence="3 4">
    <name type="scientific">Candidatus Anaerotruncus excrementipullorum</name>
    <dbReference type="NCBI Taxonomy" id="2838465"/>
    <lineage>
        <taxon>Bacteria</taxon>
        <taxon>Bacillati</taxon>
        <taxon>Bacillota</taxon>
        <taxon>Clostridia</taxon>
        <taxon>Eubacteriales</taxon>
        <taxon>Oscillospiraceae</taxon>
        <taxon>Anaerotruncus</taxon>
    </lineage>
</organism>
<dbReference type="Pfam" id="PF25954">
    <property type="entry name" value="Beta-barrel_RND_2"/>
    <property type="match status" value="1"/>
</dbReference>
<accession>A0A9D1WT88</accession>
<name>A0A9D1WT88_9FIRM</name>
<dbReference type="GO" id="GO:0015562">
    <property type="term" value="F:efflux transmembrane transporter activity"/>
    <property type="evidence" value="ECO:0007669"/>
    <property type="project" value="TreeGrafter"/>
</dbReference>
<reference evidence="3" key="2">
    <citation type="submission" date="2021-04" db="EMBL/GenBank/DDBJ databases">
        <authorList>
            <person name="Gilroy R."/>
        </authorList>
    </citation>
    <scope>NUCLEOTIDE SEQUENCE</scope>
    <source>
        <strain evidence="3">CHK188-5543</strain>
    </source>
</reference>
<dbReference type="AlphaFoldDB" id="A0A9D1WT88"/>
<feature type="domain" description="Multidrug resistance protein MdtA-like C-terminal permuted SH3" evidence="2">
    <location>
        <begin position="255"/>
        <end position="311"/>
    </location>
</feature>